<sequence length="398" mass="43233">MTERLYYDDAYLWEFEGKVTSIKNGTRPGEWVITLDRSAFYPTSGGQPYDTGTLTFGKVTAKVTDVEVDADGEVVHTVDKEIPVGTAVRGKIDGARRTDHMEQHGGEHMLAGAIWEKLEGTTIGLHLGQAESTIDVSLPEGRTHLTEEEILMLENTVNERIRMDAPIRCWFPDEDELKRLPLRKAPTVTEHVRIVAMGDFEMVACGGTHPSSTGRIGLIKILSAIPAKGKVRVAFVCGGRAVSLFQTYMRYADKAGAALSCPVDKLSSAASDLKYRLSEAEKRANRLETKEILASMMEAGNTEDLPGVTLCVLTMPETDGRAVTAAVSEYISAKGRALLLCAGERLTFARSADVKIDMNDLIKRVARGGGRPDMASGAGIPECVSVARKILMTEGISK</sequence>
<evidence type="ECO:0000313" key="1">
    <source>
        <dbReference type="EMBL" id="QUC67574.1"/>
    </source>
</evidence>
<evidence type="ECO:0000313" key="2">
    <source>
        <dbReference type="Proteomes" id="UP000682782"/>
    </source>
</evidence>
<organism evidence="1 2">
    <name type="scientific">Aristaeella hokkaidonensis</name>
    <dbReference type="NCBI Taxonomy" id="3046382"/>
    <lineage>
        <taxon>Bacteria</taxon>
        <taxon>Bacillati</taxon>
        <taxon>Bacillota</taxon>
        <taxon>Clostridia</taxon>
        <taxon>Eubacteriales</taxon>
        <taxon>Aristaeellaceae</taxon>
        <taxon>Aristaeella</taxon>
    </lineage>
</organism>
<accession>A0AC61N228</accession>
<protein>
    <submittedName>
        <fullName evidence="1">Uncharacterized protein</fullName>
    </submittedName>
</protein>
<dbReference type="EMBL" id="CP068393">
    <property type="protein sequence ID" value="QUC67574.1"/>
    <property type="molecule type" value="Genomic_DNA"/>
</dbReference>
<keyword evidence="2" id="KW-1185">Reference proteome</keyword>
<reference evidence="1" key="1">
    <citation type="submission" date="2021-01" db="EMBL/GenBank/DDBJ databases">
        <title>Complete genome sequence of Clostridiales bacterium R-7.</title>
        <authorList>
            <person name="Mahoney-Kurpe S.C."/>
            <person name="Palevich N."/>
            <person name="Koike S."/>
            <person name="Moon C.D."/>
            <person name="Attwood G.T."/>
        </authorList>
    </citation>
    <scope>NUCLEOTIDE SEQUENCE</scope>
    <source>
        <strain evidence="1">R-7</strain>
    </source>
</reference>
<name>A0AC61N228_9FIRM</name>
<dbReference type="Proteomes" id="UP000682782">
    <property type="component" value="Chromosome"/>
</dbReference>
<gene>
    <name evidence="1" type="ORF">JYE49_02410</name>
</gene>
<proteinExistence type="predicted"/>